<dbReference type="Gene3D" id="3.90.1110.10">
    <property type="entry name" value="RNA polymerase Rpb2, domain 2"/>
    <property type="match status" value="1"/>
</dbReference>
<dbReference type="GO" id="GO:0003677">
    <property type="term" value="F:DNA binding"/>
    <property type="evidence" value="ECO:0007669"/>
    <property type="project" value="InterPro"/>
</dbReference>
<organism evidence="7">
    <name type="scientific">marine sediment metagenome</name>
    <dbReference type="NCBI Taxonomy" id="412755"/>
    <lineage>
        <taxon>unclassified sequences</taxon>
        <taxon>metagenomes</taxon>
        <taxon>ecological metagenomes</taxon>
    </lineage>
</organism>
<dbReference type="Pfam" id="PF04563">
    <property type="entry name" value="RNA_pol_Rpb2_1"/>
    <property type="match status" value="1"/>
</dbReference>
<dbReference type="Gene3D" id="3.90.1100.10">
    <property type="match status" value="1"/>
</dbReference>
<feature type="domain" description="RNA polymerase beta subunit protrusion" evidence="6">
    <location>
        <begin position="142"/>
        <end position="217"/>
    </location>
</feature>
<keyword evidence="4" id="KW-0548">Nucleotidyltransferase</keyword>
<dbReference type="InterPro" id="IPR037034">
    <property type="entry name" value="RNA_pol_Rpb2_2_sf"/>
</dbReference>
<evidence type="ECO:0000256" key="2">
    <source>
        <dbReference type="ARBA" id="ARBA00022478"/>
    </source>
</evidence>
<accession>X0VFV2</accession>
<keyword evidence="3" id="KW-0808">Transferase</keyword>
<dbReference type="EMBL" id="BARS01030036">
    <property type="protein sequence ID" value="GAG17180.1"/>
    <property type="molecule type" value="Genomic_DNA"/>
</dbReference>
<dbReference type="EC" id="2.7.7.6" evidence="1"/>
<dbReference type="AlphaFoldDB" id="X0VFV2"/>
<evidence type="ECO:0000256" key="4">
    <source>
        <dbReference type="ARBA" id="ARBA00022695"/>
    </source>
</evidence>
<dbReference type="SUPFAM" id="SSF64484">
    <property type="entry name" value="beta and beta-prime subunits of DNA dependent RNA-polymerase"/>
    <property type="match status" value="1"/>
</dbReference>
<gene>
    <name evidence="7" type="ORF">S01H1_46880</name>
</gene>
<name>X0VFV2_9ZZZZ</name>
<dbReference type="GO" id="GO:0003899">
    <property type="term" value="F:DNA-directed RNA polymerase activity"/>
    <property type="evidence" value="ECO:0007669"/>
    <property type="project" value="UniProtKB-EC"/>
</dbReference>
<reference evidence="7" key="1">
    <citation type="journal article" date="2014" name="Front. Microbiol.">
        <title>High frequency of phylogenetically diverse reductive dehalogenase-homologous genes in deep subseafloor sedimentary metagenomes.</title>
        <authorList>
            <person name="Kawai M."/>
            <person name="Futagami T."/>
            <person name="Toyoda A."/>
            <person name="Takaki Y."/>
            <person name="Nishi S."/>
            <person name="Hori S."/>
            <person name="Arai W."/>
            <person name="Tsubouchi T."/>
            <person name="Morono Y."/>
            <person name="Uchiyama I."/>
            <person name="Ito T."/>
            <person name="Fujiyama A."/>
            <person name="Inagaki F."/>
            <person name="Takami H."/>
        </authorList>
    </citation>
    <scope>NUCLEOTIDE SEQUENCE</scope>
    <source>
        <strain evidence="7">Expedition CK06-06</strain>
    </source>
</reference>
<feature type="non-terminal residue" evidence="7">
    <location>
        <position position="254"/>
    </location>
</feature>
<dbReference type="GO" id="GO:0006351">
    <property type="term" value="P:DNA-templated transcription"/>
    <property type="evidence" value="ECO:0007669"/>
    <property type="project" value="InterPro"/>
</dbReference>
<sequence length="254" mass="29306">MSKELENIYRKRVDFSKLETAFPIPDLLAIQKLSYAEFLQMELLPEERKDSGLQAAFKDSFPVSDFKETTQLDFISYSIGDWECKCGRLKGVENSRGRCNGCGTLLPADAELTEREICPYCGAMKKIEIQLCDHCGDKVDLKMKYRPTECLQKGYTYAVPLRLKIRLISWDKDPETKTKRLKHIKEQEVYFGEIPLMTEKGTFIFNGIERVVVSQLQRSPGVFFRQGEGKGFYVGKIIPYRGAWVEFEYDSKNV</sequence>
<proteinExistence type="predicted"/>
<keyword evidence="5" id="KW-0804">Transcription</keyword>
<evidence type="ECO:0000256" key="1">
    <source>
        <dbReference type="ARBA" id="ARBA00012418"/>
    </source>
</evidence>
<evidence type="ECO:0000256" key="3">
    <source>
        <dbReference type="ARBA" id="ARBA00022679"/>
    </source>
</evidence>
<evidence type="ECO:0000259" key="6">
    <source>
        <dbReference type="Pfam" id="PF04563"/>
    </source>
</evidence>
<keyword evidence="2" id="KW-0240">DNA-directed RNA polymerase</keyword>
<comment type="caution">
    <text evidence="7">The sequence shown here is derived from an EMBL/GenBank/DDBJ whole genome shotgun (WGS) entry which is preliminary data.</text>
</comment>
<protein>
    <recommendedName>
        <fullName evidence="1">DNA-directed RNA polymerase</fullName>
        <ecNumber evidence="1">2.7.7.6</ecNumber>
    </recommendedName>
</protein>
<evidence type="ECO:0000313" key="7">
    <source>
        <dbReference type="EMBL" id="GAG17180.1"/>
    </source>
</evidence>
<dbReference type="GO" id="GO:0000428">
    <property type="term" value="C:DNA-directed RNA polymerase complex"/>
    <property type="evidence" value="ECO:0007669"/>
    <property type="project" value="UniProtKB-KW"/>
</dbReference>
<dbReference type="InterPro" id="IPR007644">
    <property type="entry name" value="RNA_pol_bsu_protrusion"/>
</dbReference>
<evidence type="ECO:0000256" key="5">
    <source>
        <dbReference type="ARBA" id="ARBA00023163"/>
    </source>
</evidence>